<dbReference type="GO" id="GO:0005829">
    <property type="term" value="C:cytosol"/>
    <property type="evidence" value="ECO:0007669"/>
    <property type="project" value="TreeGrafter"/>
</dbReference>
<evidence type="ECO:0000256" key="2">
    <source>
        <dbReference type="SAM" id="Phobius"/>
    </source>
</evidence>
<dbReference type="InterPro" id="IPR039261">
    <property type="entry name" value="FNR_nucleotide-bd"/>
</dbReference>
<dbReference type="GO" id="GO:0016491">
    <property type="term" value="F:oxidoreductase activity"/>
    <property type="evidence" value="ECO:0007669"/>
    <property type="project" value="InterPro"/>
</dbReference>
<dbReference type="Pfam" id="PF00175">
    <property type="entry name" value="NAD_binding_1"/>
    <property type="match status" value="1"/>
</dbReference>
<dbReference type="InterPro" id="IPR029039">
    <property type="entry name" value="Flavoprotein-like_sf"/>
</dbReference>
<dbReference type="InterPro" id="IPR001433">
    <property type="entry name" value="OxRdtase_FAD/NAD-bd"/>
</dbReference>
<name>A0A9X1PIG7_9BACT</name>
<dbReference type="Pfam" id="PF00258">
    <property type="entry name" value="Flavodoxin_1"/>
    <property type="match status" value="1"/>
</dbReference>
<dbReference type="Gene3D" id="3.40.50.360">
    <property type="match status" value="1"/>
</dbReference>
<evidence type="ECO:0000313" key="6">
    <source>
        <dbReference type="Proteomes" id="UP001139000"/>
    </source>
</evidence>
<keyword evidence="2" id="KW-0472">Membrane</keyword>
<dbReference type="InterPro" id="IPR008254">
    <property type="entry name" value="Flavodoxin/NO_synth"/>
</dbReference>
<keyword evidence="1" id="KW-0285">Flavoprotein</keyword>
<organism evidence="5 6">
    <name type="scientific">Dyadobacter chenwenxiniae</name>
    <dbReference type="NCBI Taxonomy" id="2906456"/>
    <lineage>
        <taxon>Bacteria</taxon>
        <taxon>Pseudomonadati</taxon>
        <taxon>Bacteroidota</taxon>
        <taxon>Cytophagia</taxon>
        <taxon>Cytophagales</taxon>
        <taxon>Spirosomataceae</taxon>
        <taxon>Dyadobacter</taxon>
    </lineage>
</organism>
<dbReference type="Pfam" id="PF03929">
    <property type="entry name" value="PepSY_TM"/>
    <property type="match status" value="1"/>
</dbReference>
<comment type="caution">
    <text evidence="5">The sequence shown here is derived from an EMBL/GenBank/DDBJ whole genome shotgun (WGS) entry which is preliminary data.</text>
</comment>
<dbReference type="InterPro" id="IPR017927">
    <property type="entry name" value="FAD-bd_FR_type"/>
</dbReference>
<dbReference type="Proteomes" id="UP001139000">
    <property type="component" value="Unassembled WGS sequence"/>
</dbReference>
<sequence>MTISIWRYSHLALAVSSFIFLALASITGIILAFQPLSEKVLPYRTDNLSETTLARTLPVLRKQYPGISELTVDKNQFVQIRGSDAEGKKLQAYIDPQTGKILGYPSPKSEFFEWVTALHRSLFIHETGRFLIGLTAFLLLLITVSGTMLIIQRQRGLKRFFNRIIKENFAQYYHVILGRLSLIPILIIALSGTYLSLARFGLIASPKVSAEVDFDAIKSEPVKNPADFEIFKNIKLSEVQTIEFPFSEDPEDYYTLKLANREVTVNQITGDILSEINYPTASMLTELNLDLHTGRTNAVWAIILAVASGNILFFIYSGFAMTFRRRANRIQNKYTAEESEFIILVGSENGSTFGFANAIHKQLITNGKSAFVTELNNYRVFPKASNMIIMAATYGLGNPPTNAARFAMQLEKHKQPHPIRFSVVGFGSHGYPDFCKFAFEVDNLFAKQEWSIPTLEIHTVNDKSPDEFGQWAASWSQQAGIALEIASDALTTRQEPLQDFTVIHKTEVTDAGESFLISFQANDLTDFTSGDLLAIYPANDHRERLYSIGKVGNNIQLSVKLHEGGLGSEYLYRLNSGSVISARIVGNEHFHFPEKATSVIMISNGTGIAPFLGMIDEQSPDANCRLYCGFRDQASFSLYKNAIDKSLEGKKLNSLHIAYSREGERQYVRDLLAADEAFVADTLANDGVIMLCGSLSMQNKVVALLDDICQARLGKDISYYQSHSQVLMDCY</sequence>
<keyword evidence="6" id="KW-1185">Reference proteome</keyword>
<feature type="transmembrane region" description="Helical" evidence="2">
    <location>
        <begin position="12"/>
        <end position="33"/>
    </location>
</feature>
<dbReference type="InterPro" id="IPR005625">
    <property type="entry name" value="PepSY-ass_TM"/>
</dbReference>
<dbReference type="SUPFAM" id="SSF63380">
    <property type="entry name" value="Riboflavin synthase domain-like"/>
    <property type="match status" value="1"/>
</dbReference>
<dbReference type="SUPFAM" id="SSF52218">
    <property type="entry name" value="Flavoproteins"/>
    <property type="match status" value="1"/>
</dbReference>
<dbReference type="PROSITE" id="PS50902">
    <property type="entry name" value="FLAVODOXIN_LIKE"/>
    <property type="match status" value="1"/>
</dbReference>
<dbReference type="RefSeq" id="WP_234653387.1">
    <property type="nucleotide sequence ID" value="NZ_CP094997.1"/>
</dbReference>
<feature type="transmembrane region" description="Helical" evidence="2">
    <location>
        <begin position="298"/>
        <end position="323"/>
    </location>
</feature>
<evidence type="ECO:0000256" key="1">
    <source>
        <dbReference type="ARBA" id="ARBA00022630"/>
    </source>
</evidence>
<dbReference type="AlphaFoldDB" id="A0A9X1PIG7"/>
<dbReference type="SUPFAM" id="SSF52343">
    <property type="entry name" value="Ferredoxin reductase-like, C-terminal NADP-linked domain"/>
    <property type="match status" value="1"/>
</dbReference>
<dbReference type="Gene3D" id="3.40.50.80">
    <property type="entry name" value="Nucleotide-binding domain of ferredoxin-NADP reductase (FNR) module"/>
    <property type="match status" value="1"/>
</dbReference>
<dbReference type="InterPro" id="IPR017938">
    <property type="entry name" value="Riboflavin_synthase-like_b-brl"/>
</dbReference>
<dbReference type="PROSITE" id="PS51384">
    <property type="entry name" value="FAD_FR"/>
    <property type="match status" value="1"/>
</dbReference>
<protein>
    <submittedName>
        <fullName evidence="5">PepSY domain-containing protein</fullName>
    </submittedName>
</protein>
<dbReference type="GO" id="GO:0010181">
    <property type="term" value="F:FMN binding"/>
    <property type="evidence" value="ECO:0007669"/>
    <property type="project" value="InterPro"/>
</dbReference>
<gene>
    <name evidence="5" type="ORF">LXM26_03555</name>
</gene>
<feature type="domain" description="Flavodoxin-like" evidence="3">
    <location>
        <begin position="341"/>
        <end position="480"/>
    </location>
</feature>
<feature type="transmembrane region" description="Helical" evidence="2">
    <location>
        <begin position="130"/>
        <end position="151"/>
    </location>
</feature>
<dbReference type="GO" id="GO:0050660">
    <property type="term" value="F:flavin adenine dinucleotide binding"/>
    <property type="evidence" value="ECO:0007669"/>
    <property type="project" value="TreeGrafter"/>
</dbReference>
<proteinExistence type="predicted"/>
<reference evidence="5" key="1">
    <citation type="submission" date="2021-12" db="EMBL/GenBank/DDBJ databases">
        <title>Novel species in genus Dyadobacter.</title>
        <authorList>
            <person name="Ma C."/>
        </authorList>
    </citation>
    <scope>NUCLEOTIDE SEQUENCE</scope>
    <source>
        <strain evidence="5">LJ419</strain>
    </source>
</reference>
<evidence type="ECO:0000259" key="4">
    <source>
        <dbReference type="PROSITE" id="PS51384"/>
    </source>
</evidence>
<dbReference type="EMBL" id="JAJTTC010000001">
    <property type="protein sequence ID" value="MCF0060554.1"/>
    <property type="molecule type" value="Genomic_DNA"/>
</dbReference>
<keyword evidence="2" id="KW-1133">Transmembrane helix</keyword>
<dbReference type="PANTHER" id="PTHR19384">
    <property type="entry name" value="NITRIC OXIDE SYNTHASE-RELATED"/>
    <property type="match status" value="1"/>
</dbReference>
<accession>A0A9X1PIG7</accession>
<feature type="transmembrane region" description="Helical" evidence="2">
    <location>
        <begin position="172"/>
        <end position="197"/>
    </location>
</feature>
<keyword evidence="2" id="KW-0812">Transmembrane</keyword>
<evidence type="ECO:0000313" key="5">
    <source>
        <dbReference type="EMBL" id="MCF0060554.1"/>
    </source>
</evidence>
<feature type="domain" description="FAD-binding FR-type" evidence="4">
    <location>
        <begin position="495"/>
        <end position="593"/>
    </location>
</feature>
<evidence type="ECO:0000259" key="3">
    <source>
        <dbReference type="PROSITE" id="PS50902"/>
    </source>
</evidence>